<organism evidence="1 2">
    <name type="scientific">Flavobacterium hungaricum</name>
    <dbReference type="NCBI Taxonomy" id="2082725"/>
    <lineage>
        <taxon>Bacteria</taxon>
        <taxon>Pseudomonadati</taxon>
        <taxon>Bacteroidota</taxon>
        <taxon>Flavobacteriia</taxon>
        <taxon>Flavobacteriales</taxon>
        <taxon>Flavobacteriaceae</taxon>
        <taxon>Flavobacterium</taxon>
    </lineage>
</organism>
<name>A0ABR9TM22_9FLAO</name>
<evidence type="ECO:0000313" key="1">
    <source>
        <dbReference type="EMBL" id="MBE8726416.1"/>
    </source>
</evidence>
<proteinExistence type="predicted"/>
<dbReference type="RefSeq" id="WP_194139595.1">
    <property type="nucleotide sequence ID" value="NZ_PRDM01000003.1"/>
</dbReference>
<dbReference type="EMBL" id="PRDM01000003">
    <property type="protein sequence ID" value="MBE8726416.1"/>
    <property type="molecule type" value="Genomic_DNA"/>
</dbReference>
<accession>A0ABR9TM22</accession>
<evidence type="ECO:0000313" key="2">
    <source>
        <dbReference type="Proteomes" id="UP000640614"/>
    </source>
</evidence>
<protein>
    <submittedName>
        <fullName evidence="1">Uncharacterized protein</fullName>
    </submittedName>
</protein>
<reference evidence="1 2" key="1">
    <citation type="submission" date="2018-07" db="EMBL/GenBank/DDBJ databases">
        <title>Genome assembly of strain KB82.</title>
        <authorList>
            <person name="Kukolya J."/>
            <person name="Horvath B."/>
            <person name="Nagy I."/>
            <person name="Toth A."/>
        </authorList>
    </citation>
    <scope>NUCLEOTIDE SEQUENCE [LARGE SCALE GENOMIC DNA]</scope>
    <source>
        <strain evidence="1 2">Kb82</strain>
    </source>
</reference>
<sequence length="139" mass="15898">MAEANYWYRNGHGEPLYADLSKIDLSFVSASDFKKVGEVKTFQSLFKSEDGFVYGNITLKYEGGTRVTVSKGYYDTYNFETHGNRSTSPSVFRRIGQNTSRAFRNFATVGGRMLADRFPMRLNNQEFNIYFYGVGKISK</sequence>
<keyword evidence="2" id="KW-1185">Reference proteome</keyword>
<comment type="caution">
    <text evidence="1">The sequence shown here is derived from an EMBL/GenBank/DDBJ whole genome shotgun (WGS) entry which is preliminary data.</text>
</comment>
<gene>
    <name evidence="1" type="ORF">C4F50_15935</name>
</gene>
<dbReference type="Proteomes" id="UP000640614">
    <property type="component" value="Unassembled WGS sequence"/>
</dbReference>